<dbReference type="InterPro" id="IPR001247">
    <property type="entry name" value="ExoRNase_PH_dom1"/>
</dbReference>
<comment type="similarity">
    <text evidence="3">Belongs to the RNase PH family.</text>
</comment>
<dbReference type="SUPFAM" id="SSF54211">
    <property type="entry name" value="Ribosomal protein S5 domain 2-like"/>
    <property type="match status" value="1"/>
</dbReference>
<keyword evidence="10" id="KW-1185">Reference proteome</keyword>
<sequence>MSALLISPAERDYITKGIDVDIRADGRTRLDYRDIVLETGLISQASGSARCRIEGTDVLVGVKVEIGLVDSEKINQGKVVCNVECAPSASQQFEGRGADELNIELTQLLTKVLDGPQGGINLEKLCIIPGAQCWVIYIDATILDYSGNILDALFIATRAALFNTRVPMTEVQDVGEGQQEFEIIDDVEAAERLEGWEHIPIAVTLNKIGSRYIVDASPLEELCTEARLTVAVNQSGNLCGVQKSAEGSIEPSLLLEMVQTGKTVGQALIGQLKKKLEREEEDILDKESRGEIVKKLGFFAM</sequence>
<evidence type="ECO:0000313" key="9">
    <source>
        <dbReference type="EMBL" id="KAK9768277.1"/>
    </source>
</evidence>
<dbReference type="EMBL" id="JASJQH010000025">
    <property type="protein sequence ID" value="KAK9768277.1"/>
    <property type="molecule type" value="Genomic_DNA"/>
</dbReference>
<dbReference type="InterPro" id="IPR027408">
    <property type="entry name" value="PNPase/RNase_PH_dom_sf"/>
</dbReference>
<feature type="domain" description="Exoribonuclease phosphorolytic" evidence="7">
    <location>
        <begin position="32"/>
        <end position="167"/>
    </location>
</feature>
<reference evidence="9 10" key="1">
    <citation type="submission" date="2023-04" db="EMBL/GenBank/DDBJ databases">
        <title>Genome of Basidiobolus ranarum AG-B5.</title>
        <authorList>
            <person name="Stajich J.E."/>
            <person name="Carter-House D."/>
            <person name="Gryganskyi A."/>
        </authorList>
    </citation>
    <scope>NUCLEOTIDE SEQUENCE [LARGE SCALE GENOMIC DNA]</scope>
    <source>
        <strain evidence="9 10">AG-B5</strain>
    </source>
</reference>
<dbReference type="InterPro" id="IPR020568">
    <property type="entry name" value="Ribosomal_Su5_D2-typ_SF"/>
</dbReference>
<evidence type="ECO:0000256" key="1">
    <source>
        <dbReference type="ARBA" id="ARBA00004496"/>
    </source>
</evidence>
<dbReference type="Proteomes" id="UP001479436">
    <property type="component" value="Unassembled WGS sequence"/>
</dbReference>
<dbReference type="InterPro" id="IPR050590">
    <property type="entry name" value="Exosome_comp_Rrp42_subfam"/>
</dbReference>
<comment type="subcellular location">
    <subcellularLocation>
        <location evidence="1">Cytoplasm</location>
    </subcellularLocation>
    <subcellularLocation>
        <location evidence="2">Nucleus</location>
        <location evidence="2">Nucleolus</location>
    </subcellularLocation>
</comment>
<dbReference type="InterPro" id="IPR036345">
    <property type="entry name" value="ExoRNase_PH_dom2_sf"/>
</dbReference>
<dbReference type="SUPFAM" id="SSF55666">
    <property type="entry name" value="Ribonuclease PH domain 2-like"/>
    <property type="match status" value="1"/>
</dbReference>
<evidence type="ECO:0000256" key="2">
    <source>
        <dbReference type="ARBA" id="ARBA00004604"/>
    </source>
</evidence>
<comment type="caution">
    <text evidence="9">The sequence shown here is derived from an EMBL/GenBank/DDBJ whole genome shotgun (WGS) entry which is preliminary data.</text>
</comment>
<keyword evidence="4" id="KW-0963">Cytoplasm</keyword>
<evidence type="ECO:0000259" key="7">
    <source>
        <dbReference type="Pfam" id="PF01138"/>
    </source>
</evidence>
<evidence type="ECO:0000256" key="4">
    <source>
        <dbReference type="ARBA" id="ARBA00022490"/>
    </source>
</evidence>
<protein>
    <recommendedName>
        <fullName evidence="6">Ribosomal RNA-processing protein 42</fullName>
    </recommendedName>
</protein>
<dbReference type="CDD" id="cd11367">
    <property type="entry name" value="RNase_PH_RRP42"/>
    <property type="match status" value="1"/>
</dbReference>
<name>A0ABR2X3P7_9FUNG</name>
<proteinExistence type="inferred from homology"/>
<evidence type="ECO:0000256" key="5">
    <source>
        <dbReference type="ARBA" id="ARBA00022835"/>
    </source>
</evidence>
<dbReference type="Pfam" id="PF03725">
    <property type="entry name" value="RNase_PH_C"/>
    <property type="match status" value="1"/>
</dbReference>
<evidence type="ECO:0000259" key="8">
    <source>
        <dbReference type="Pfam" id="PF03725"/>
    </source>
</evidence>
<evidence type="ECO:0000256" key="3">
    <source>
        <dbReference type="ARBA" id="ARBA00006678"/>
    </source>
</evidence>
<feature type="domain" description="Exoribonuclease phosphorolytic" evidence="8">
    <location>
        <begin position="198"/>
        <end position="262"/>
    </location>
</feature>
<organism evidence="9 10">
    <name type="scientific">Basidiobolus ranarum</name>
    <dbReference type="NCBI Taxonomy" id="34480"/>
    <lineage>
        <taxon>Eukaryota</taxon>
        <taxon>Fungi</taxon>
        <taxon>Fungi incertae sedis</taxon>
        <taxon>Zoopagomycota</taxon>
        <taxon>Entomophthoromycotina</taxon>
        <taxon>Basidiobolomycetes</taxon>
        <taxon>Basidiobolales</taxon>
        <taxon>Basidiobolaceae</taxon>
        <taxon>Basidiobolus</taxon>
    </lineage>
</organism>
<gene>
    <name evidence="9" type="ORF">K7432_001192</name>
</gene>
<keyword evidence="5" id="KW-0271">Exosome</keyword>
<accession>A0ABR2X3P7</accession>
<dbReference type="Gene3D" id="3.30.230.70">
    <property type="entry name" value="GHMP Kinase, N-terminal domain"/>
    <property type="match status" value="1"/>
</dbReference>
<dbReference type="Pfam" id="PF01138">
    <property type="entry name" value="RNase_PH"/>
    <property type="match status" value="1"/>
</dbReference>
<dbReference type="InterPro" id="IPR015847">
    <property type="entry name" value="ExoRNase_PH_dom2"/>
</dbReference>
<dbReference type="PANTHER" id="PTHR11097:SF8">
    <property type="entry name" value="EXOSOME COMPLEX COMPONENT RRP42"/>
    <property type="match status" value="1"/>
</dbReference>
<dbReference type="PANTHER" id="PTHR11097">
    <property type="entry name" value="EXOSOME COMPLEX EXONUCLEASE RIBOSOMAL RNA PROCESSING PROTEIN"/>
    <property type="match status" value="1"/>
</dbReference>
<evidence type="ECO:0000256" key="6">
    <source>
        <dbReference type="ARBA" id="ARBA00042523"/>
    </source>
</evidence>
<evidence type="ECO:0000313" key="10">
    <source>
        <dbReference type="Proteomes" id="UP001479436"/>
    </source>
</evidence>